<comment type="similarity">
    <text evidence="5">Belongs to the TRAPP small subunits family. BET5 subfamily.</text>
</comment>
<sequence length="144" mass="16998">MTIYNIYIFDRRGTLLYYQEWHRIKQCEMTRDEEAKLVYGMLFSIKSFVSKMSPIDSREGFRCYTTSKYKLHYFESPSGLKFVLNTSVDSEGVNEILHQLYSQVYLEYVVKNPLCDLGSPIKSELFETKLDSFVKQLPIYPRVA</sequence>
<evidence type="ECO:0000256" key="2">
    <source>
        <dbReference type="ARBA" id="ARBA00022824"/>
    </source>
</evidence>
<keyword evidence="9" id="KW-1185">Reference proteome</keyword>
<dbReference type="InterPro" id="IPR007233">
    <property type="entry name" value="TRAPPC"/>
</dbReference>
<dbReference type="PANTHER" id="PTHR23249:SF16">
    <property type="entry name" value="TRAFFICKING PROTEIN PARTICLE COMPLEX SUBUNIT 1"/>
    <property type="match status" value="1"/>
</dbReference>
<evidence type="ECO:0000256" key="3">
    <source>
        <dbReference type="ARBA" id="ARBA00022892"/>
    </source>
</evidence>
<evidence type="ECO:0000313" key="8">
    <source>
        <dbReference type="EMBL" id="CAH1183796.1"/>
    </source>
</evidence>
<evidence type="ECO:0000256" key="1">
    <source>
        <dbReference type="ARBA" id="ARBA00022448"/>
    </source>
</evidence>
<evidence type="ECO:0000256" key="4">
    <source>
        <dbReference type="ARBA" id="ARBA00023034"/>
    </source>
</evidence>
<dbReference type="SMART" id="SM01399">
    <property type="entry name" value="Sybindin"/>
    <property type="match status" value="1"/>
</dbReference>
<evidence type="ECO:0000256" key="7">
    <source>
        <dbReference type="RuleBase" id="RU366065"/>
    </source>
</evidence>
<dbReference type="Proteomes" id="UP001153737">
    <property type="component" value="Chromosome 9"/>
</dbReference>
<dbReference type="GO" id="GO:0005783">
    <property type="term" value="C:endoplasmic reticulum"/>
    <property type="evidence" value="ECO:0007669"/>
    <property type="project" value="UniProtKB-SubCell"/>
</dbReference>
<evidence type="ECO:0000256" key="6">
    <source>
        <dbReference type="ARBA" id="ARBA00062874"/>
    </source>
</evidence>
<gene>
    <name evidence="8" type="ORF">PHAECO_LOCUS12916</name>
</gene>
<dbReference type="CDD" id="cd14855">
    <property type="entry name" value="TRAPPC1_MUM2"/>
    <property type="match status" value="1"/>
</dbReference>
<accession>A0A9P0GYB6</accession>
<keyword evidence="2 7" id="KW-0256">Endoplasmic reticulum</keyword>
<reference evidence="8" key="2">
    <citation type="submission" date="2022-10" db="EMBL/GenBank/DDBJ databases">
        <authorList>
            <consortium name="ENA_rothamsted_submissions"/>
            <consortium name="culmorum"/>
            <person name="King R."/>
        </authorList>
    </citation>
    <scope>NUCLEOTIDE SEQUENCE</scope>
</reference>
<name>A0A9P0GYB6_PHACE</name>
<comment type="subcellular location">
    <subcellularLocation>
        <location evidence="7">Endoplasmic reticulum</location>
    </subcellularLocation>
    <subcellularLocation>
        <location evidence="7">Golgi apparatus</location>
        <location evidence="7">cis-Golgi network</location>
    </subcellularLocation>
</comment>
<dbReference type="FunFam" id="3.30.450.70:FF:000004">
    <property type="entry name" value="Trafficking protein particle complex 1"/>
    <property type="match status" value="1"/>
</dbReference>
<evidence type="ECO:0000256" key="5">
    <source>
        <dbReference type="ARBA" id="ARBA00038167"/>
    </source>
</evidence>
<reference evidence="8" key="1">
    <citation type="submission" date="2022-01" db="EMBL/GenBank/DDBJ databases">
        <authorList>
            <person name="King R."/>
        </authorList>
    </citation>
    <scope>NUCLEOTIDE SEQUENCE</scope>
</reference>
<proteinExistence type="inferred from homology"/>
<organism evidence="8 9">
    <name type="scientific">Phaedon cochleariae</name>
    <name type="common">Mustard beetle</name>
    <dbReference type="NCBI Taxonomy" id="80249"/>
    <lineage>
        <taxon>Eukaryota</taxon>
        <taxon>Metazoa</taxon>
        <taxon>Ecdysozoa</taxon>
        <taxon>Arthropoda</taxon>
        <taxon>Hexapoda</taxon>
        <taxon>Insecta</taxon>
        <taxon>Pterygota</taxon>
        <taxon>Neoptera</taxon>
        <taxon>Endopterygota</taxon>
        <taxon>Coleoptera</taxon>
        <taxon>Polyphaga</taxon>
        <taxon>Cucujiformia</taxon>
        <taxon>Chrysomeloidea</taxon>
        <taxon>Chrysomelidae</taxon>
        <taxon>Chrysomelinae</taxon>
        <taxon>Chrysomelini</taxon>
        <taxon>Phaedon</taxon>
    </lineage>
</organism>
<dbReference type="GO" id="GO:0030008">
    <property type="term" value="C:TRAPP complex"/>
    <property type="evidence" value="ECO:0007669"/>
    <property type="project" value="UniProtKB-UniRule"/>
</dbReference>
<dbReference type="OrthoDB" id="246406at2759"/>
<keyword evidence="4 7" id="KW-0333">Golgi apparatus</keyword>
<comment type="subunit">
    <text evidence="6">Part of the multisubunit transport protein particle (TRAPP) complex. The heterodimer TRAPPC6B-TRAPPC3 interacts with TRAPPC1 likely providing a core for TRAPP complex formation.</text>
</comment>
<dbReference type="Gene3D" id="3.30.450.70">
    <property type="match status" value="1"/>
</dbReference>
<dbReference type="InterPro" id="IPR011012">
    <property type="entry name" value="Longin-like_dom_sf"/>
</dbReference>
<protein>
    <recommendedName>
        <fullName evidence="7">Trafficking protein particle complex subunit</fullName>
    </recommendedName>
</protein>
<dbReference type="SUPFAM" id="SSF64356">
    <property type="entry name" value="SNARE-like"/>
    <property type="match status" value="1"/>
</dbReference>
<dbReference type="GO" id="GO:0006888">
    <property type="term" value="P:endoplasmic reticulum to Golgi vesicle-mediated transport"/>
    <property type="evidence" value="ECO:0007669"/>
    <property type="project" value="UniProtKB-UniRule"/>
</dbReference>
<dbReference type="AlphaFoldDB" id="A0A9P0GYB6"/>
<dbReference type="GO" id="GO:0005794">
    <property type="term" value="C:Golgi apparatus"/>
    <property type="evidence" value="ECO:0007669"/>
    <property type="project" value="UniProtKB-SubCell"/>
</dbReference>
<keyword evidence="1 7" id="KW-0813">Transport</keyword>
<dbReference type="EMBL" id="OU896715">
    <property type="protein sequence ID" value="CAH1183796.1"/>
    <property type="molecule type" value="Genomic_DNA"/>
</dbReference>
<dbReference type="PANTHER" id="PTHR23249">
    <property type="entry name" value="TRAFFICKING PROTEIN PARTICLE COMPLEX SUBUNIT"/>
    <property type="match status" value="1"/>
</dbReference>
<keyword evidence="3 7" id="KW-0931">ER-Golgi transport</keyword>
<evidence type="ECO:0000313" key="9">
    <source>
        <dbReference type="Proteomes" id="UP001153737"/>
    </source>
</evidence>
<dbReference type="Pfam" id="PF04099">
    <property type="entry name" value="Sybindin"/>
    <property type="match status" value="1"/>
</dbReference>